<dbReference type="PANTHER" id="PTHR10881:SF65">
    <property type="entry name" value="GOLGIN SUBFAMILY A CONSERVED DOMAIN-CONTAINING PROTEIN"/>
    <property type="match status" value="1"/>
</dbReference>
<evidence type="ECO:0000313" key="3">
    <source>
        <dbReference type="Proteomes" id="UP000002277"/>
    </source>
</evidence>
<dbReference type="InterPro" id="IPR024858">
    <property type="entry name" value="GOLGA"/>
</dbReference>
<organism evidence="2 3">
    <name type="scientific">Pan troglodytes</name>
    <name type="common">Chimpanzee</name>
    <dbReference type="NCBI Taxonomy" id="9598"/>
    <lineage>
        <taxon>Eukaryota</taxon>
        <taxon>Metazoa</taxon>
        <taxon>Chordata</taxon>
        <taxon>Craniata</taxon>
        <taxon>Vertebrata</taxon>
        <taxon>Euteleostomi</taxon>
        <taxon>Mammalia</taxon>
        <taxon>Eutheria</taxon>
        <taxon>Euarchontoglires</taxon>
        <taxon>Primates</taxon>
        <taxon>Haplorrhini</taxon>
        <taxon>Catarrhini</taxon>
        <taxon>Hominidae</taxon>
        <taxon>Pan</taxon>
    </lineage>
</organism>
<feature type="compositionally biased region" description="Low complexity" evidence="1">
    <location>
        <begin position="52"/>
        <end position="62"/>
    </location>
</feature>
<evidence type="ECO:0000256" key="1">
    <source>
        <dbReference type="SAM" id="MobiDB-lite"/>
    </source>
</evidence>
<dbReference type="GeneTree" id="ENSGT00530000062932"/>
<evidence type="ECO:0000313" key="2">
    <source>
        <dbReference type="Ensembl" id="ENSPTRP00000085080.1"/>
    </source>
</evidence>
<proteinExistence type="predicted"/>
<accession>A0A2I3T757</accession>
<dbReference type="OMA" id="FRGWGAQ"/>
<sequence>MWPQPYLPPDPMMPEETRWNKLAAVKKKLKEYQQRKSPGVPAGAKTKKKKTGSSPETTTSGGCHSPGDVSLGWPGSWGQGAQGAVEGNC</sequence>
<reference evidence="2" key="2">
    <citation type="submission" date="2025-09" db="UniProtKB">
        <authorList>
            <consortium name="Ensembl"/>
        </authorList>
    </citation>
    <scope>IDENTIFICATION</scope>
</reference>
<reference evidence="2" key="1">
    <citation type="submission" date="2025-08" db="UniProtKB">
        <authorList>
            <consortium name="Ensembl"/>
        </authorList>
    </citation>
    <scope>IDENTIFICATION</scope>
</reference>
<dbReference type="InParanoid" id="A0A2I3T757"/>
<dbReference type="Ensembl" id="ENSPTRT00000080705.1">
    <property type="protein sequence ID" value="ENSPTRP00000085080.1"/>
    <property type="gene ID" value="ENSPTRG00000048645.1"/>
</dbReference>
<dbReference type="Bgee" id="ENSPTRG00000048645">
    <property type="expression patterns" value="Expressed in testis and 19 other cell types or tissues"/>
</dbReference>
<dbReference type="AlphaFoldDB" id="A0A2I3T757"/>
<dbReference type="GO" id="GO:0005794">
    <property type="term" value="C:Golgi apparatus"/>
    <property type="evidence" value="ECO:0007669"/>
    <property type="project" value="InterPro"/>
</dbReference>
<protein>
    <submittedName>
        <fullName evidence="2">Uncharacterized protein</fullName>
    </submittedName>
</protein>
<keyword evidence="3" id="KW-1185">Reference proteome</keyword>
<name>A0A2I3T757_PANTR</name>
<dbReference type="Proteomes" id="UP000002277">
    <property type="component" value="Unplaced"/>
</dbReference>
<feature type="region of interest" description="Disordered" evidence="1">
    <location>
        <begin position="26"/>
        <end position="89"/>
    </location>
</feature>
<dbReference type="PANTHER" id="PTHR10881">
    <property type="entry name" value="GOLGIN SUBFAMILY A MEMBER-RELATED"/>
    <property type="match status" value="1"/>
</dbReference>